<dbReference type="PANTHER" id="PTHR18964:SF169">
    <property type="entry name" value="N-ACETYLMANNOSAMINE KINASE"/>
    <property type="match status" value="1"/>
</dbReference>
<dbReference type="Pfam" id="PF00480">
    <property type="entry name" value="ROK"/>
    <property type="match status" value="1"/>
</dbReference>
<dbReference type="SUPFAM" id="SSF53067">
    <property type="entry name" value="Actin-like ATPase domain"/>
    <property type="match status" value="1"/>
</dbReference>
<dbReference type="RefSeq" id="WP_238127454.1">
    <property type="nucleotide sequence ID" value="NZ_JAGZVZ010000003.1"/>
</dbReference>
<accession>A0AAJ1EWL1</accession>
<comment type="caution">
    <text evidence="2">The sequence shown here is derived from an EMBL/GenBank/DDBJ whole genome shotgun (WGS) entry which is preliminary data.</text>
</comment>
<dbReference type="PROSITE" id="PS01125">
    <property type="entry name" value="ROK"/>
    <property type="match status" value="1"/>
</dbReference>
<organism evidence="2 3">
    <name type="scientific">Varibaculum cambriense</name>
    <dbReference type="NCBI Taxonomy" id="184870"/>
    <lineage>
        <taxon>Bacteria</taxon>
        <taxon>Bacillati</taxon>
        <taxon>Actinomycetota</taxon>
        <taxon>Actinomycetes</taxon>
        <taxon>Actinomycetales</taxon>
        <taxon>Actinomycetaceae</taxon>
        <taxon>Varibaculum</taxon>
    </lineage>
</organism>
<dbReference type="PANTHER" id="PTHR18964">
    <property type="entry name" value="ROK (REPRESSOR, ORF, KINASE) FAMILY"/>
    <property type="match status" value="1"/>
</dbReference>
<gene>
    <name evidence="2" type="ORF">L0M99_00875</name>
</gene>
<evidence type="ECO:0000313" key="3">
    <source>
        <dbReference type="Proteomes" id="UP001200537"/>
    </source>
</evidence>
<evidence type="ECO:0000256" key="1">
    <source>
        <dbReference type="ARBA" id="ARBA00006479"/>
    </source>
</evidence>
<comment type="similarity">
    <text evidence="1">Belongs to the ROK (NagC/XylR) family.</text>
</comment>
<sequence>MSYILVADLGGTKIASAVVNTAEGTVAANYSRPTPASEGSAAVVAAIIEALSHAKDAAEAEGITQIQAIGISSAGVIDPKRGTVISATDLIKGWAGTELAKQVKAAFNTEVFVLNDVHAHALGEATLGAGKDYSSILAAAVGTGMGGGLVIDGHVQFGAHCAAGHIGHLPHPLASGLTCSCGAKGHIETVASGSGQVELYNRDKLANLPRAQSGREITERALKGEVWATQVIYDSGYALGQTLAGICNLVDPEAIIVSGSVTRSGKPWWQAVTAGFQADALTPVKNTPLISGTLGGNAPLVGAAIWANTNLG</sequence>
<reference evidence="2" key="1">
    <citation type="submission" date="2022-01" db="EMBL/GenBank/DDBJ databases">
        <title>Collection of gut derived symbiotic bacterial strains cultured from healthy donors.</title>
        <authorList>
            <person name="Lin H."/>
            <person name="Kohout C."/>
            <person name="Waligurski E."/>
            <person name="Pamer E.G."/>
        </authorList>
    </citation>
    <scope>NUCLEOTIDE SEQUENCE</scope>
    <source>
        <strain evidence="2">DFI.7.46</strain>
    </source>
</reference>
<dbReference type="EMBL" id="JAKNHJ010000001">
    <property type="protein sequence ID" value="MCG4617049.1"/>
    <property type="molecule type" value="Genomic_DNA"/>
</dbReference>
<dbReference type="AlphaFoldDB" id="A0AAJ1EWL1"/>
<dbReference type="Proteomes" id="UP001200537">
    <property type="component" value="Unassembled WGS sequence"/>
</dbReference>
<name>A0AAJ1EWL1_9ACTO</name>
<protein>
    <submittedName>
        <fullName evidence="2">ROK family protein</fullName>
    </submittedName>
</protein>
<dbReference type="InterPro" id="IPR000600">
    <property type="entry name" value="ROK"/>
</dbReference>
<dbReference type="InterPro" id="IPR043129">
    <property type="entry name" value="ATPase_NBD"/>
</dbReference>
<evidence type="ECO:0000313" key="2">
    <source>
        <dbReference type="EMBL" id="MCG4617049.1"/>
    </source>
</evidence>
<dbReference type="InterPro" id="IPR049874">
    <property type="entry name" value="ROK_cs"/>
</dbReference>
<proteinExistence type="inferred from homology"/>
<dbReference type="Gene3D" id="3.30.420.40">
    <property type="match status" value="2"/>
</dbReference>